<keyword evidence="3" id="KW-1185">Reference proteome</keyword>
<dbReference type="EMBL" id="CP029159">
    <property type="protein sequence ID" value="QKM69886.1"/>
    <property type="molecule type" value="Genomic_DNA"/>
</dbReference>
<dbReference type="RefSeq" id="WP_040916358.1">
    <property type="nucleotide sequence ID" value="NZ_CP029159.1"/>
</dbReference>
<keyword evidence="1" id="KW-0732">Signal</keyword>
<dbReference type="AlphaFoldDB" id="A0A7G3UHQ5"/>
<sequence length="168" mass="16620">MRGSTGTGRGARRRRIAGAGAVTAAALAALSLAYAPAAGAVTPTLATADYDCGTWGAGQARLTATQDGTRATVTLRSSVRTPLAVGADTINATLTFAKAGGGTKAFTGTRNPALPARGPVEIGPLSATVAPGDSLNSYFAGPALTMSIFGFPVSCDAVTSQSPGPFVF</sequence>
<reference evidence="2 3" key="1">
    <citation type="journal article" date="2012" name="J. Bacteriol.">
        <title>Draft genome of Streptomyces tsukubaensis NRRL 18488, the producer of the clinically important immunosuppressant tacrolimus (FK506).</title>
        <authorList>
            <person name="Barreiro C."/>
            <person name="Prieto C."/>
            <person name="Sola-Landa A."/>
            <person name="Solera E."/>
            <person name="Martinez-Castro M."/>
            <person name="Perez-Redondo R."/>
            <person name="Garcia-Estrada C."/>
            <person name="Aparicio J.F."/>
            <person name="Fernandez-Martinez L.T."/>
            <person name="Santos-Aberturas J."/>
            <person name="Salehi-Najafabadi Z."/>
            <person name="Rodriguez-Garcia A."/>
            <person name="Tauch A."/>
            <person name="Martin J.F."/>
        </authorList>
    </citation>
    <scope>NUCLEOTIDE SEQUENCE [LARGE SCALE GENOMIC DNA]</scope>
    <source>
        <strain evidence="3">DSM 42081 / NBRC 108919 / NRRL 18488 / 9993</strain>
    </source>
</reference>
<name>A0A7G3UHQ5_STRT9</name>
<dbReference type="PROSITE" id="PS51318">
    <property type="entry name" value="TAT"/>
    <property type="match status" value="1"/>
</dbReference>
<evidence type="ECO:0000313" key="3">
    <source>
        <dbReference type="Proteomes" id="UP000005940"/>
    </source>
</evidence>
<protein>
    <recommendedName>
        <fullName evidence="4">Lipoprotein</fullName>
    </recommendedName>
</protein>
<gene>
    <name evidence="2" type="ORF">STSU_024805</name>
</gene>
<evidence type="ECO:0000256" key="1">
    <source>
        <dbReference type="SAM" id="SignalP"/>
    </source>
</evidence>
<feature type="signal peptide" evidence="1">
    <location>
        <begin position="1"/>
        <end position="40"/>
    </location>
</feature>
<dbReference type="InterPro" id="IPR006311">
    <property type="entry name" value="TAT_signal"/>
</dbReference>
<dbReference type="Proteomes" id="UP000005940">
    <property type="component" value="Chromosome"/>
</dbReference>
<evidence type="ECO:0008006" key="4">
    <source>
        <dbReference type="Google" id="ProtNLM"/>
    </source>
</evidence>
<evidence type="ECO:0000313" key="2">
    <source>
        <dbReference type="EMBL" id="QKM69886.1"/>
    </source>
</evidence>
<proteinExistence type="predicted"/>
<accession>A0A7G3UHQ5</accession>
<feature type="chain" id="PRO_5028982657" description="Lipoprotein" evidence="1">
    <location>
        <begin position="41"/>
        <end position="168"/>
    </location>
</feature>
<organism evidence="2 3">
    <name type="scientific">Streptomyces tsukubensis (strain DSM 42081 / NBRC 108919 / NRRL 18488 / 9993)</name>
    <dbReference type="NCBI Taxonomy" id="1114943"/>
    <lineage>
        <taxon>Bacteria</taxon>
        <taxon>Bacillati</taxon>
        <taxon>Actinomycetota</taxon>
        <taxon>Actinomycetes</taxon>
        <taxon>Kitasatosporales</taxon>
        <taxon>Streptomycetaceae</taxon>
        <taxon>Streptomyces</taxon>
    </lineage>
</organism>